<proteinExistence type="predicted"/>
<dbReference type="CDD" id="cd12148">
    <property type="entry name" value="fungal_TF_MHR"/>
    <property type="match status" value="1"/>
</dbReference>
<keyword evidence="8" id="KW-1185">Reference proteome</keyword>
<evidence type="ECO:0000256" key="1">
    <source>
        <dbReference type="ARBA" id="ARBA00004123"/>
    </source>
</evidence>
<dbReference type="STRING" id="742152.A0A2H3JWA0"/>
<dbReference type="PANTHER" id="PTHR47338">
    <property type="entry name" value="ZN(II)2CYS6 TRANSCRIPTION FACTOR (EUROFUNG)-RELATED"/>
    <property type="match status" value="1"/>
</dbReference>
<evidence type="ECO:0000256" key="2">
    <source>
        <dbReference type="ARBA" id="ARBA00022723"/>
    </source>
</evidence>
<name>A0A2H3JWA0_WOLCO</name>
<evidence type="ECO:0000256" key="3">
    <source>
        <dbReference type="ARBA" id="ARBA00023015"/>
    </source>
</evidence>
<evidence type="ECO:0000259" key="6">
    <source>
        <dbReference type="Pfam" id="PF04082"/>
    </source>
</evidence>
<organism evidence="7 8">
    <name type="scientific">Wolfiporia cocos (strain MD-104)</name>
    <name type="common">Brown rot fungus</name>
    <dbReference type="NCBI Taxonomy" id="742152"/>
    <lineage>
        <taxon>Eukaryota</taxon>
        <taxon>Fungi</taxon>
        <taxon>Dikarya</taxon>
        <taxon>Basidiomycota</taxon>
        <taxon>Agaricomycotina</taxon>
        <taxon>Agaricomycetes</taxon>
        <taxon>Polyporales</taxon>
        <taxon>Phaeolaceae</taxon>
        <taxon>Wolfiporia</taxon>
    </lineage>
</organism>
<dbReference type="Pfam" id="PF04082">
    <property type="entry name" value="Fungal_trans"/>
    <property type="match status" value="1"/>
</dbReference>
<dbReference type="GO" id="GO:0005634">
    <property type="term" value="C:nucleus"/>
    <property type="evidence" value="ECO:0007669"/>
    <property type="project" value="UniProtKB-SubCell"/>
</dbReference>
<dbReference type="PANTHER" id="PTHR47338:SF29">
    <property type="entry name" value="ZN(2)-C6 FUNGAL-TYPE DOMAIN-CONTAINING PROTEIN"/>
    <property type="match status" value="1"/>
</dbReference>
<keyword evidence="2" id="KW-0479">Metal-binding</keyword>
<dbReference type="OrthoDB" id="2309723at2759"/>
<keyword evidence="3" id="KW-0805">Transcription regulation</keyword>
<gene>
    <name evidence="7" type="ORF">WOLCODRAFT_137711</name>
</gene>
<dbReference type="GO" id="GO:0000981">
    <property type="term" value="F:DNA-binding transcription factor activity, RNA polymerase II-specific"/>
    <property type="evidence" value="ECO:0007669"/>
    <property type="project" value="InterPro"/>
</dbReference>
<evidence type="ECO:0000313" key="8">
    <source>
        <dbReference type="Proteomes" id="UP000218811"/>
    </source>
</evidence>
<protein>
    <recommendedName>
        <fullName evidence="6">Xylanolytic transcriptional activator regulatory domain-containing protein</fullName>
    </recommendedName>
</protein>
<keyword evidence="5" id="KW-0539">Nucleus</keyword>
<dbReference type="AlphaFoldDB" id="A0A2H3JWA0"/>
<sequence>MSSPLSQRLRCGTDPPCPITAEFLDLSPGLTLVTVRVLLCHFLLNADKAGFFLDRERFLHTLSSTDACAQLGFSLINAICLWGARFSTDETLRAHEARFLASAAQAHVQDLARDHLHHLLHSIQAAVLLANYFFAMGCILKGRYYCNAAVAVSRVLQMRCDAGSSEERDALCAVFTADILWSAALSLPSHVDIPQCLQSRRSVLEYTIANDHVDRTFFELRTKAASLLERVSRFASSTGNPTIGQDNAAFDSLHIALDQMMAMLPPVERTTDHRVLNELVTIHTITHVAQIKLYSSSACTGKVLEAALASVALLQFTGGVLVSPIMAPLWTTIAHTLNTLQRKLHCRIVVEALAQLLTTMNLYAHTYPLMTKHLHTLQ</sequence>
<dbReference type="GO" id="GO:0046872">
    <property type="term" value="F:metal ion binding"/>
    <property type="evidence" value="ECO:0007669"/>
    <property type="project" value="UniProtKB-KW"/>
</dbReference>
<dbReference type="Proteomes" id="UP000218811">
    <property type="component" value="Unassembled WGS sequence"/>
</dbReference>
<evidence type="ECO:0000256" key="4">
    <source>
        <dbReference type="ARBA" id="ARBA00023163"/>
    </source>
</evidence>
<accession>A0A2H3JWA0</accession>
<feature type="domain" description="Xylanolytic transcriptional activator regulatory" evidence="6">
    <location>
        <begin position="52"/>
        <end position="193"/>
    </location>
</feature>
<comment type="subcellular location">
    <subcellularLocation>
        <location evidence="1">Nucleus</location>
    </subcellularLocation>
</comment>
<keyword evidence="4" id="KW-0804">Transcription</keyword>
<dbReference type="InterPro" id="IPR050815">
    <property type="entry name" value="TF_fung"/>
</dbReference>
<evidence type="ECO:0000313" key="7">
    <source>
        <dbReference type="EMBL" id="PCH42118.1"/>
    </source>
</evidence>
<dbReference type="InterPro" id="IPR007219">
    <property type="entry name" value="XnlR_reg_dom"/>
</dbReference>
<dbReference type="EMBL" id="KB468124">
    <property type="protein sequence ID" value="PCH42118.1"/>
    <property type="molecule type" value="Genomic_DNA"/>
</dbReference>
<evidence type="ECO:0000256" key="5">
    <source>
        <dbReference type="ARBA" id="ARBA00023242"/>
    </source>
</evidence>
<reference evidence="7 8" key="1">
    <citation type="journal article" date="2012" name="Science">
        <title>The Paleozoic origin of enzymatic lignin decomposition reconstructed from 31 fungal genomes.</title>
        <authorList>
            <person name="Floudas D."/>
            <person name="Binder M."/>
            <person name="Riley R."/>
            <person name="Barry K."/>
            <person name="Blanchette R.A."/>
            <person name="Henrissat B."/>
            <person name="Martinez A.T."/>
            <person name="Otillar R."/>
            <person name="Spatafora J.W."/>
            <person name="Yadav J.S."/>
            <person name="Aerts A."/>
            <person name="Benoit I."/>
            <person name="Boyd A."/>
            <person name="Carlson A."/>
            <person name="Copeland A."/>
            <person name="Coutinho P.M."/>
            <person name="de Vries R.P."/>
            <person name="Ferreira P."/>
            <person name="Findley K."/>
            <person name="Foster B."/>
            <person name="Gaskell J."/>
            <person name="Glotzer D."/>
            <person name="Gorecki P."/>
            <person name="Heitman J."/>
            <person name="Hesse C."/>
            <person name="Hori C."/>
            <person name="Igarashi K."/>
            <person name="Jurgens J.A."/>
            <person name="Kallen N."/>
            <person name="Kersten P."/>
            <person name="Kohler A."/>
            <person name="Kuees U."/>
            <person name="Kumar T.K.A."/>
            <person name="Kuo A."/>
            <person name="LaButti K."/>
            <person name="Larrondo L.F."/>
            <person name="Lindquist E."/>
            <person name="Ling A."/>
            <person name="Lombard V."/>
            <person name="Lucas S."/>
            <person name="Lundell T."/>
            <person name="Martin R."/>
            <person name="McLaughlin D.J."/>
            <person name="Morgenstern I."/>
            <person name="Morin E."/>
            <person name="Murat C."/>
            <person name="Nagy L.G."/>
            <person name="Nolan M."/>
            <person name="Ohm R.A."/>
            <person name="Patyshakuliyeva A."/>
            <person name="Rokas A."/>
            <person name="Ruiz-Duenas F.J."/>
            <person name="Sabat G."/>
            <person name="Salamov A."/>
            <person name="Samejima M."/>
            <person name="Schmutz J."/>
            <person name="Slot J.C."/>
            <person name="St John F."/>
            <person name="Stenlid J."/>
            <person name="Sun H."/>
            <person name="Sun S."/>
            <person name="Syed K."/>
            <person name="Tsang A."/>
            <person name="Wiebenga A."/>
            <person name="Young D."/>
            <person name="Pisabarro A."/>
            <person name="Eastwood D.C."/>
            <person name="Martin F."/>
            <person name="Cullen D."/>
            <person name="Grigoriev I.V."/>
            <person name="Hibbett D.S."/>
        </authorList>
    </citation>
    <scope>NUCLEOTIDE SEQUENCE [LARGE SCALE GENOMIC DNA]</scope>
    <source>
        <strain evidence="7 8">MD-104</strain>
    </source>
</reference>